<dbReference type="InterPro" id="IPR050398">
    <property type="entry name" value="HssS/ArlS-like"/>
</dbReference>
<evidence type="ECO:0000256" key="8">
    <source>
        <dbReference type="ARBA" id="ARBA00022989"/>
    </source>
</evidence>
<evidence type="ECO:0000259" key="15">
    <source>
        <dbReference type="PROSITE" id="PS50109"/>
    </source>
</evidence>
<dbReference type="InterPro" id="IPR003661">
    <property type="entry name" value="HisK_dim/P_dom"/>
</dbReference>
<evidence type="ECO:0000256" key="9">
    <source>
        <dbReference type="ARBA" id="ARBA00023012"/>
    </source>
</evidence>
<dbReference type="EMBL" id="JAIKTU010000002">
    <property type="protein sequence ID" value="MBY0754415.1"/>
    <property type="molecule type" value="Genomic_DNA"/>
</dbReference>
<dbReference type="Proteomes" id="UP001299068">
    <property type="component" value="Unassembled WGS sequence"/>
</dbReference>
<organism evidence="17 18">
    <name type="scientific">Clostridium sardiniense</name>
    <name type="common">Clostridium absonum</name>
    <dbReference type="NCBI Taxonomy" id="29369"/>
    <lineage>
        <taxon>Bacteria</taxon>
        <taxon>Bacillati</taxon>
        <taxon>Bacillota</taxon>
        <taxon>Clostridia</taxon>
        <taxon>Eubacteriales</taxon>
        <taxon>Clostridiaceae</taxon>
        <taxon>Clostridium</taxon>
    </lineage>
</organism>
<evidence type="ECO:0000259" key="16">
    <source>
        <dbReference type="PROSITE" id="PS50885"/>
    </source>
</evidence>
<keyword evidence="9" id="KW-0902">Two-component regulatory system</keyword>
<comment type="subcellular location">
    <subcellularLocation>
        <location evidence="2">Membrane</location>
        <topology evidence="2">Multi-pass membrane protein</topology>
    </subcellularLocation>
</comment>
<feature type="domain" description="Histidine kinase" evidence="15">
    <location>
        <begin position="239"/>
        <end position="451"/>
    </location>
</feature>
<keyword evidence="11 14" id="KW-0472">Membrane</keyword>
<dbReference type="PRINTS" id="PR00344">
    <property type="entry name" value="BCTRLSENSOR"/>
</dbReference>
<dbReference type="SUPFAM" id="SSF55874">
    <property type="entry name" value="ATPase domain of HSP90 chaperone/DNA topoisomerase II/histidine kinase"/>
    <property type="match status" value="1"/>
</dbReference>
<evidence type="ECO:0000256" key="4">
    <source>
        <dbReference type="ARBA" id="ARBA00022553"/>
    </source>
</evidence>
<dbReference type="GO" id="GO:0016301">
    <property type="term" value="F:kinase activity"/>
    <property type="evidence" value="ECO:0007669"/>
    <property type="project" value="UniProtKB-KW"/>
</dbReference>
<sequence>MKKSIYFKLVSIFFCVIISSIILSFFITSFIYSFKIKNTLQKTLNNTIENIESLYKNNNKSSINSIINMDIFHISNISIYDKDGLVDEFSKDNSHVNIPKDEVLEVLNGKNNNSDINSSTYLDSSNKYFASSFKFNDKTYALFIKPINLFNALGIHKWMFLNLCIVLLLGTISYMIVAKNIVKPIKAITLASKYISKGSYDIQVQNRRKDELGELINTFNYMISELNKTETMRQEFVSSVSHEIRTPLTTIKGFSTLLSYELNIEDRKYYSDIINEETSRLSLLSENLLRLSSLDNIYDNIKKDDFFIDEEIRKSILSLESKWSSKNITFELNLPKANITGDKDLLFHVWTNLIENAIKFSNEGSIINISLEETTEYINIIFKDYGIGIANEHINRIFERFYKSDSSRNTNGTGLGLSIVSKIISIHDGEINVKSELNKGTTFIIKLPIQYKNLKEIN</sequence>
<dbReference type="PROSITE" id="PS50885">
    <property type="entry name" value="HAMP"/>
    <property type="match status" value="1"/>
</dbReference>
<keyword evidence="10" id="KW-0843">Virulence</keyword>
<dbReference type="CDD" id="cd00075">
    <property type="entry name" value="HATPase"/>
    <property type="match status" value="1"/>
</dbReference>
<accession>A0ABS7KUG3</accession>
<dbReference type="Pfam" id="PF00512">
    <property type="entry name" value="HisKA"/>
    <property type="match status" value="1"/>
</dbReference>
<keyword evidence="7 17" id="KW-0418">Kinase</keyword>
<protein>
    <recommendedName>
        <fullName evidence="13">Heme sensor protein HssS</fullName>
        <ecNumber evidence="3">2.7.13.3</ecNumber>
    </recommendedName>
</protein>
<evidence type="ECO:0000313" key="18">
    <source>
        <dbReference type="Proteomes" id="UP001299068"/>
    </source>
</evidence>
<keyword evidence="5" id="KW-0808">Transferase</keyword>
<keyword evidence="18" id="KW-1185">Reference proteome</keyword>
<dbReference type="PANTHER" id="PTHR45528:SF11">
    <property type="entry name" value="HISTIDINE KINASE"/>
    <property type="match status" value="1"/>
</dbReference>
<dbReference type="SMART" id="SM00304">
    <property type="entry name" value="HAMP"/>
    <property type="match status" value="1"/>
</dbReference>
<dbReference type="Pfam" id="PF02518">
    <property type="entry name" value="HATPase_c"/>
    <property type="match status" value="1"/>
</dbReference>
<dbReference type="InterPro" id="IPR036097">
    <property type="entry name" value="HisK_dim/P_sf"/>
</dbReference>
<feature type="transmembrane region" description="Helical" evidence="14">
    <location>
        <begin position="158"/>
        <end position="177"/>
    </location>
</feature>
<comment type="function">
    <text evidence="12">Member of the two-component regulatory system HssS/HssR involved in intracellular heme homeostasis and tempering of staphylococcal virulence. HssS functions as a heme sensor histidine kinase which is autophosphorylated at a histidine residue and transfers its phosphate group to an aspartate residue of HssR. HssR/HssS activates the expression of hrtAB, an efflux pump, in response to extracellular heme, hemin, hemoglobin or blood.</text>
</comment>
<dbReference type="SMART" id="SM00387">
    <property type="entry name" value="HATPase_c"/>
    <property type="match status" value="1"/>
</dbReference>
<evidence type="ECO:0000256" key="2">
    <source>
        <dbReference type="ARBA" id="ARBA00004141"/>
    </source>
</evidence>
<dbReference type="PANTHER" id="PTHR45528">
    <property type="entry name" value="SENSOR HISTIDINE KINASE CPXA"/>
    <property type="match status" value="1"/>
</dbReference>
<feature type="transmembrane region" description="Helical" evidence="14">
    <location>
        <begin position="6"/>
        <end position="32"/>
    </location>
</feature>
<dbReference type="EC" id="2.7.13.3" evidence="3"/>
<proteinExistence type="predicted"/>
<gene>
    <name evidence="17" type="ORF">K5V21_02995</name>
</gene>
<dbReference type="Gene3D" id="3.30.565.10">
    <property type="entry name" value="Histidine kinase-like ATPase, C-terminal domain"/>
    <property type="match status" value="1"/>
</dbReference>
<dbReference type="CDD" id="cd00082">
    <property type="entry name" value="HisKA"/>
    <property type="match status" value="1"/>
</dbReference>
<dbReference type="SUPFAM" id="SSF47384">
    <property type="entry name" value="Homodimeric domain of signal transducing histidine kinase"/>
    <property type="match status" value="1"/>
</dbReference>
<dbReference type="InterPro" id="IPR003594">
    <property type="entry name" value="HATPase_dom"/>
</dbReference>
<dbReference type="PROSITE" id="PS50109">
    <property type="entry name" value="HIS_KIN"/>
    <property type="match status" value="1"/>
</dbReference>
<keyword evidence="6 14" id="KW-0812">Transmembrane</keyword>
<name>A0ABS7KUG3_CLOSR</name>
<evidence type="ECO:0000256" key="10">
    <source>
        <dbReference type="ARBA" id="ARBA00023026"/>
    </source>
</evidence>
<keyword evidence="8 14" id="KW-1133">Transmembrane helix</keyword>
<evidence type="ECO:0000256" key="11">
    <source>
        <dbReference type="ARBA" id="ARBA00023136"/>
    </source>
</evidence>
<comment type="catalytic activity">
    <reaction evidence="1">
        <text>ATP + protein L-histidine = ADP + protein N-phospho-L-histidine.</text>
        <dbReference type="EC" id="2.7.13.3"/>
    </reaction>
</comment>
<dbReference type="Pfam" id="PF00672">
    <property type="entry name" value="HAMP"/>
    <property type="match status" value="1"/>
</dbReference>
<dbReference type="RefSeq" id="WP_221859009.1">
    <property type="nucleotide sequence ID" value="NZ_JAIKTU010000002.1"/>
</dbReference>
<feature type="domain" description="HAMP" evidence="16">
    <location>
        <begin position="179"/>
        <end position="231"/>
    </location>
</feature>
<dbReference type="InterPro" id="IPR005467">
    <property type="entry name" value="His_kinase_dom"/>
</dbReference>
<evidence type="ECO:0000256" key="6">
    <source>
        <dbReference type="ARBA" id="ARBA00022692"/>
    </source>
</evidence>
<reference evidence="17 18" key="1">
    <citation type="journal article" date="2021" name="Cell Host Microbe">
        <title>in vivo commensal control of Clostridioides difficile virulence.</title>
        <authorList>
            <person name="Girinathan B.P."/>
            <person name="Dibenedetto N."/>
            <person name="Worley J.N."/>
            <person name="Peltier J."/>
            <person name="Arrieta-Ortiz M.L."/>
            <person name="Rupa Christinal Immanuel S."/>
            <person name="Lavin R."/>
            <person name="Delaney M.L."/>
            <person name="Cummins C."/>
            <person name="Hoffmann M."/>
            <person name="Luo Y."/>
            <person name="Gonzalez-Escalona N."/>
            <person name="Allard M."/>
            <person name="Onderdonk A.B."/>
            <person name="Gerber G.K."/>
            <person name="Sonenshein A.L."/>
            <person name="Baliga N."/>
            <person name="Dupuy B."/>
            <person name="Bry L."/>
        </authorList>
    </citation>
    <scope>NUCLEOTIDE SEQUENCE [LARGE SCALE GENOMIC DNA]</scope>
    <source>
        <strain evidence="17 18">DSM 599</strain>
    </source>
</reference>
<evidence type="ECO:0000256" key="5">
    <source>
        <dbReference type="ARBA" id="ARBA00022679"/>
    </source>
</evidence>
<dbReference type="SUPFAM" id="SSF158472">
    <property type="entry name" value="HAMP domain-like"/>
    <property type="match status" value="1"/>
</dbReference>
<keyword evidence="4" id="KW-0597">Phosphoprotein</keyword>
<dbReference type="SMART" id="SM00388">
    <property type="entry name" value="HisKA"/>
    <property type="match status" value="1"/>
</dbReference>
<dbReference type="InterPro" id="IPR003660">
    <property type="entry name" value="HAMP_dom"/>
</dbReference>
<dbReference type="InterPro" id="IPR036890">
    <property type="entry name" value="HATPase_C_sf"/>
</dbReference>
<dbReference type="Gene3D" id="6.10.340.10">
    <property type="match status" value="1"/>
</dbReference>
<evidence type="ECO:0000256" key="3">
    <source>
        <dbReference type="ARBA" id="ARBA00012438"/>
    </source>
</evidence>
<evidence type="ECO:0000256" key="14">
    <source>
        <dbReference type="SAM" id="Phobius"/>
    </source>
</evidence>
<dbReference type="CDD" id="cd06225">
    <property type="entry name" value="HAMP"/>
    <property type="match status" value="1"/>
</dbReference>
<dbReference type="Gene3D" id="1.10.287.130">
    <property type="match status" value="1"/>
</dbReference>
<evidence type="ECO:0000256" key="12">
    <source>
        <dbReference type="ARBA" id="ARBA00037219"/>
    </source>
</evidence>
<evidence type="ECO:0000256" key="13">
    <source>
        <dbReference type="ARBA" id="ARBA00040841"/>
    </source>
</evidence>
<evidence type="ECO:0000256" key="7">
    <source>
        <dbReference type="ARBA" id="ARBA00022777"/>
    </source>
</evidence>
<comment type="caution">
    <text evidence="17">The sequence shown here is derived from an EMBL/GenBank/DDBJ whole genome shotgun (WGS) entry which is preliminary data.</text>
</comment>
<evidence type="ECO:0000313" key="17">
    <source>
        <dbReference type="EMBL" id="MBY0754415.1"/>
    </source>
</evidence>
<evidence type="ECO:0000256" key="1">
    <source>
        <dbReference type="ARBA" id="ARBA00000085"/>
    </source>
</evidence>
<dbReference type="InterPro" id="IPR004358">
    <property type="entry name" value="Sig_transdc_His_kin-like_C"/>
</dbReference>